<gene>
    <name evidence="2" type="ORF">ENJ89_09690</name>
</gene>
<dbReference type="AlphaFoldDB" id="A0A7V5PQQ0"/>
<dbReference type="GO" id="GO:0005198">
    <property type="term" value="F:structural molecule activity"/>
    <property type="evidence" value="ECO:0007669"/>
    <property type="project" value="InterPro"/>
</dbReference>
<dbReference type="PANTHER" id="PTHR42792:SF1">
    <property type="entry name" value="FLAGELLAR HOOK-ASSOCIATED PROTEIN 3"/>
    <property type="match status" value="1"/>
</dbReference>
<evidence type="ECO:0000259" key="1">
    <source>
        <dbReference type="Pfam" id="PF00669"/>
    </source>
</evidence>
<evidence type="ECO:0000313" key="2">
    <source>
        <dbReference type="EMBL" id="HHJ53453.1"/>
    </source>
</evidence>
<dbReference type="Gene3D" id="1.20.1330.10">
    <property type="entry name" value="f41 fragment of flagellin, N-terminal domain"/>
    <property type="match status" value="1"/>
</dbReference>
<dbReference type="Proteomes" id="UP000886124">
    <property type="component" value="Unassembled WGS sequence"/>
</dbReference>
<reference evidence="2" key="1">
    <citation type="journal article" date="2020" name="mSystems">
        <title>Genome- and Community-Level Interaction Insights into Carbon Utilization and Element Cycling Functions of Hydrothermarchaeota in Hydrothermal Sediment.</title>
        <authorList>
            <person name="Zhou Z."/>
            <person name="Liu Y."/>
            <person name="Xu W."/>
            <person name="Pan J."/>
            <person name="Luo Z.H."/>
            <person name="Li M."/>
        </authorList>
    </citation>
    <scope>NUCLEOTIDE SEQUENCE [LARGE SCALE GENOMIC DNA]</scope>
    <source>
        <strain evidence="2">HyVt-527</strain>
    </source>
</reference>
<dbReference type="GO" id="GO:0009288">
    <property type="term" value="C:bacterial-type flagellum"/>
    <property type="evidence" value="ECO:0007669"/>
    <property type="project" value="InterPro"/>
</dbReference>
<dbReference type="Pfam" id="PF00669">
    <property type="entry name" value="Flagellin_N"/>
    <property type="match status" value="1"/>
</dbReference>
<name>A0A7V5PQQ0_CALAY</name>
<feature type="domain" description="Flagellin N-terminal" evidence="1">
    <location>
        <begin position="7"/>
        <end position="140"/>
    </location>
</feature>
<dbReference type="EMBL" id="DROD01000614">
    <property type="protein sequence ID" value="HHJ53453.1"/>
    <property type="molecule type" value="Genomic_DNA"/>
</dbReference>
<protein>
    <recommendedName>
        <fullName evidence="1">Flagellin N-terminal domain-containing protein</fullName>
    </recommendedName>
</protein>
<accession>A0A7V5PQQ0</accession>
<dbReference type="InterPro" id="IPR001492">
    <property type="entry name" value="Flagellin"/>
</dbReference>
<dbReference type="InterPro" id="IPR001029">
    <property type="entry name" value="Flagellin_N"/>
</dbReference>
<dbReference type="SUPFAM" id="SSF64518">
    <property type="entry name" value="Phase 1 flagellin"/>
    <property type="match status" value="1"/>
</dbReference>
<organism evidence="2">
    <name type="scientific">Caldithrix abyssi</name>
    <dbReference type="NCBI Taxonomy" id="187145"/>
    <lineage>
        <taxon>Bacteria</taxon>
        <taxon>Pseudomonadati</taxon>
        <taxon>Calditrichota</taxon>
        <taxon>Calditrichia</taxon>
        <taxon>Calditrichales</taxon>
        <taxon>Calditrichaceae</taxon>
        <taxon>Caldithrix</taxon>
    </lineage>
</organism>
<sequence>MRITQSMILRNTLYRVNLNRDEINKAQGRIATQKKILQPSDDSLGFSQAVRFRRSLSQNKQFLKNIQDAESWVNTTSEALDQLHDYAMQAYSVAQKGADGASDAEIRQSLAVTVRGLLQEAVAISNTNYRGKAVFAGTATLENQPFTLENNVVTYSGNDDKITRKVSQNVSAEINVTGQEIMDTELFTSLSDLVDGLENNDQDAIKAAMERLGSAEKELLKLATDSGSLQVNLGLIKGRLTETNVNLEKYISDLEDAHLEEEIVKLKAQENAYMAALKSTSEILNMNIMNYLS</sequence>
<proteinExistence type="predicted"/>
<comment type="caution">
    <text evidence="2">The sequence shown here is derived from an EMBL/GenBank/DDBJ whole genome shotgun (WGS) entry which is preliminary data.</text>
</comment>
<dbReference type="PANTHER" id="PTHR42792">
    <property type="entry name" value="FLAGELLIN"/>
    <property type="match status" value="1"/>
</dbReference>